<keyword evidence="1" id="KW-0472">Membrane</keyword>
<sequence>MKMMKKILILTLLISLILPTIAIADLNLDLPENITTIIIIEPQKKTPEEIIKTVGISSAIIVIAIGIIAVIFHVSLEELKELKDIDIGFDINLSDINKLINWME</sequence>
<keyword evidence="1" id="KW-1133">Transmembrane helix</keyword>
<dbReference type="EMBL" id="LAZR01014801">
    <property type="protein sequence ID" value="KKM15892.1"/>
    <property type="molecule type" value="Genomic_DNA"/>
</dbReference>
<proteinExistence type="predicted"/>
<evidence type="ECO:0000256" key="1">
    <source>
        <dbReference type="SAM" id="Phobius"/>
    </source>
</evidence>
<comment type="caution">
    <text evidence="2">The sequence shown here is derived from an EMBL/GenBank/DDBJ whole genome shotgun (WGS) entry which is preliminary data.</text>
</comment>
<evidence type="ECO:0000313" key="2">
    <source>
        <dbReference type="EMBL" id="KKM15892.1"/>
    </source>
</evidence>
<dbReference type="AlphaFoldDB" id="A0A0F9HL35"/>
<gene>
    <name evidence="2" type="ORF">LCGC14_1691460</name>
</gene>
<feature type="transmembrane region" description="Helical" evidence="1">
    <location>
        <begin position="54"/>
        <end position="76"/>
    </location>
</feature>
<reference evidence="2" key="1">
    <citation type="journal article" date="2015" name="Nature">
        <title>Complex archaea that bridge the gap between prokaryotes and eukaryotes.</title>
        <authorList>
            <person name="Spang A."/>
            <person name="Saw J.H."/>
            <person name="Jorgensen S.L."/>
            <person name="Zaremba-Niedzwiedzka K."/>
            <person name="Martijn J."/>
            <person name="Lind A.E."/>
            <person name="van Eijk R."/>
            <person name="Schleper C."/>
            <person name="Guy L."/>
            <person name="Ettema T.J."/>
        </authorList>
    </citation>
    <scope>NUCLEOTIDE SEQUENCE</scope>
</reference>
<organism evidence="2">
    <name type="scientific">marine sediment metagenome</name>
    <dbReference type="NCBI Taxonomy" id="412755"/>
    <lineage>
        <taxon>unclassified sequences</taxon>
        <taxon>metagenomes</taxon>
        <taxon>ecological metagenomes</taxon>
    </lineage>
</organism>
<keyword evidence="1" id="KW-0812">Transmembrane</keyword>
<protein>
    <submittedName>
        <fullName evidence="2">Uncharacterized protein</fullName>
    </submittedName>
</protein>
<accession>A0A0F9HL35</accession>
<name>A0A0F9HL35_9ZZZZ</name>